<dbReference type="GO" id="GO:0005975">
    <property type="term" value="P:carbohydrate metabolic process"/>
    <property type="evidence" value="ECO:0007669"/>
    <property type="project" value="InterPro"/>
</dbReference>
<proteinExistence type="predicted"/>
<dbReference type="KEGG" id="aor:AO090113000150"/>
<dbReference type="HOGENOM" id="CLU_1294129_0_0_1"/>
<dbReference type="EMBL" id="BA000053">
    <property type="protein sequence ID" value="BAE63199.1"/>
    <property type="molecule type" value="Genomic_DNA"/>
</dbReference>
<dbReference type="Proteomes" id="UP000006564">
    <property type="component" value="Chromosome 5"/>
</dbReference>
<dbReference type="InterPro" id="IPR035396">
    <property type="entry name" value="Bac_rhamnosid6H"/>
</dbReference>
<organism evidence="4 5">
    <name type="scientific">Aspergillus oryzae (strain ATCC 42149 / RIB 40)</name>
    <name type="common">Yellow koji mold</name>
    <dbReference type="NCBI Taxonomy" id="510516"/>
    <lineage>
        <taxon>Eukaryota</taxon>
        <taxon>Fungi</taxon>
        <taxon>Dikarya</taxon>
        <taxon>Ascomycota</taxon>
        <taxon>Pezizomycotina</taxon>
        <taxon>Eurotiomycetes</taxon>
        <taxon>Eurotiomycetidae</taxon>
        <taxon>Eurotiales</taxon>
        <taxon>Aspergillaceae</taxon>
        <taxon>Aspergillus</taxon>
        <taxon>Aspergillus subgen. Circumdati</taxon>
    </lineage>
</organism>
<dbReference type="VEuPathDB" id="FungiDB:AO090113000150"/>
<dbReference type="InterPro" id="IPR012341">
    <property type="entry name" value="6hp_glycosidase-like_sf"/>
</dbReference>
<feature type="domain" description="Alpha-L-rhamnosidase six-hairpin glycosidase" evidence="3">
    <location>
        <begin position="1"/>
        <end position="147"/>
    </location>
</feature>
<evidence type="ECO:0000259" key="3">
    <source>
        <dbReference type="Pfam" id="PF17389"/>
    </source>
</evidence>
<dbReference type="SUPFAM" id="SSF48208">
    <property type="entry name" value="Six-hairpin glycosidases"/>
    <property type="match status" value="1"/>
</dbReference>
<dbReference type="PANTHER" id="PTHR33307:SF6">
    <property type="entry name" value="ALPHA-RHAMNOSIDASE (EUROFUNG)-RELATED"/>
    <property type="match status" value="1"/>
</dbReference>
<dbReference type="OMA" id="CMIRIAG"/>
<protein>
    <recommendedName>
        <fullName evidence="2">alpha-L-rhamnosidase</fullName>
        <ecNumber evidence="2">3.2.1.40</ecNumber>
    </recommendedName>
</protein>
<dbReference type="RefSeq" id="XP_023092628.1">
    <property type="nucleotide sequence ID" value="XM_023237840.1"/>
</dbReference>
<dbReference type="InterPro" id="IPR008928">
    <property type="entry name" value="6-hairpin_glycosidase_sf"/>
</dbReference>
<keyword evidence="5" id="KW-1185">Reference proteome</keyword>
<reference evidence="4 5" key="1">
    <citation type="journal article" date="2005" name="Nature">
        <title>Genome sequencing and analysis of Aspergillus oryzae.</title>
        <authorList>
            <person name="Machida M."/>
            <person name="Asai K."/>
            <person name="Sano M."/>
            <person name="Tanaka T."/>
            <person name="Kumagai T."/>
            <person name="Terai G."/>
            <person name="Kusumoto K."/>
            <person name="Arima T."/>
            <person name="Akita O."/>
            <person name="Kashiwagi Y."/>
            <person name="Abe K."/>
            <person name="Gomi K."/>
            <person name="Horiuchi H."/>
            <person name="Kitamoto K."/>
            <person name="Kobayashi T."/>
            <person name="Takeuchi M."/>
            <person name="Denning D.W."/>
            <person name="Galagan J.E."/>
            <person name="Nierman W.C."/>
            <person name="Yu J."/>
            <person name="Archer D.B."/>
            <person name="Bennett J.W."/>
            <person name="Bhatnagar D."/>
            <person name="Cleveland T.E."/>
            <person name="Fedorova N.D."/>
            <person name="Gotoh O."/>
            <person name="Horikawa H."/>
            <person name="Hosoyama A."/>
            <person name="Ichinomiya M."/>
            <person name="Igarashi R."/>
            <person name="Iwashita K."/>
            <person name="Juvvadi P.R."/>
            <person name="Kato M."/>
            <person name="Kato Y."/>
            <person name="Kin T."/>
            <person name="Kokubun A."/>
            <person name="Maeda H."/>
            <person name="Maeyama N."/>
            <person name="Maruyama J."/>
            <person name="Nagasaki H."/>
            <person name="Nakajima T."/>
            <person name="Oda K."/>
            <person name="Okada K."/>
            <person name="Paulsen I."/>
            <person name="Sakamoto K."/>
            <person name="Sawano T."/>
            <person name="Takahashi M."/>
            <person name="Takase K."/>
            <person name="Terabayashi Y."/>
            <person name="Wortman J."/>
            <person name="Yamada O."/>
            <person name="Yamagata Y."/>
            <person name="Anazawa H."/>
            <person name="Hata Y."/>
            <person name="Koide Y."/>
            <person name="Komori T."/>
            <person name="Koyama Y."/>
            <person name="Minetoki T."/>
            <person name="Suharnan S."/>
            <person name="Tanaka A."/>
            <person name="Isono K."/>
            <person name="Kuhara S."/>
            <person name="Ogasawara N."/>
            <person name="Kikuchi H."/>
        </authorList>
    </citation>
    <scope>NUCLEOTIDE SEQUENCE [LARGE SCALE GENOMIC DNA]</scope>
    <source>
        <strain evidence="5">ATCC 42149 / RIB 40</strain>
    </source>
</reference>
<comment type="catalytic activity">
    <reaction evidence="1">
        <text>Hydrolysis of terminal non-reducing alpha-L-rhamnose residues in alpha-L-rhamnosides.</text>
        <dbReference type="EC" id="3.2.1.40"/>
    </reaction>
</comment>
<dbReference type="EMBL" id="AP007166">
    <property type="protein sequence ID" value="BAE63199.1"/>
    <property type="molecule type" value="Genomic_DNA"/>
</dbReference>
<dbReference type="InterPro" id="IPR016007">
    <property type="entry name" value="Alpha_rhamnosid"/>
</dbReference>
<evidence type="ECO:0000256" key="2">
    <source>
        <dbReference type="ARBA" id="ARBA00012652"/>
    </source>
</evidence>
<evidence type="ECO:0000313" key="5">
    <source>
        <dbReference type="Proteomes" id="UP000006564"/>
    </source>
</evidence>
<name>Q2U5G6_ASPOR</name>
<dbReference type="EC" id="3.2.1.40" evidence="2"/>
<evidence type="ECO:0000256" key="1">
    <source>
        <dbReference type="ARBA" id="ARBA00001445"/>
    </source>
</evidence>
<evidence type="ECO:0000313" key="4">
    <source>
        <dbReference type="EMBL" id="BAE63199.1"/>
    </source>
</evidence>
<dbReference type="GO" id="GO:0030596">
    <property type="term" value="F:alpha-L-rhamnosidase activity"/>
    <property type="evidence" value="ECO:0007669"/>
    <property type="project" value="UniProtKB-EC"/>
</dbReference>
<dbReference type="GeneID" id="5995979"/>
<gene>
    <name evidence="4" type="ORF">AO090113000150</name>
</gene>
<dbReference type="STRING" id="510516.Q2U5G6"/>
<dbReference type="Pfam" id="PF17389">
    <property type="entry name" value="Bac_rhamnosid6H"/>
    <property type="match status" value="1"/>
</dbReference>
<dbReference type="Gene3D" id="1.50.10.10">
    <property type="match status" value="1"/>
</dbReference>
<dbReference type="AlphaFoldDB" id="Q2U5G6"/>
<sequence>MSRIAGILGKEDDRGQFAAELKEAWKDFQDEYVTPNGRIASDSQAAYALAICFDLLTPNQRVHAGNRLVELVRKNEFKIGTGFAGTPYLCEALTLTGHIQVAYSMLLEKKCPSWLYPVTMGATTVWERWDSMLPDGSINPGEMTSFQPLCLWRHCQVSLGEDRRLTEARTGLETLPCSAIYRSRAYLCLCVSCHAVWPSFVLVGNNPCRGRSA</sequence>
<dbReference type="PANTHER" id="PTHR33307">
    <property type="entry name" value="ALPHA-RHAMNOSIDASE (EUROFUNG)"/>
    <property type="match status" value="1"/>
</dbReference>
<accession>Q2U5G6</accession>